<evidence type="ECO:0000313" key="3">
    <source>
        <dbReference type="Proteomes" id="UP000837801"/>
    </source>
</evidence>
<feature type="compositionally biased region" description="Polar residues" evidence="1">
    <location>
        <begin position="1"/>
        <end position="22"/>
    </location>
</feature>
<evidence type="ECO:0000313" key="2">
    <source>
        <dbReference type="EMBL" id="CAH2352554.1"/>
    </source>
</evidence>
<keyword evidence="3" id="KW-1185">Reference proteome</keyword>
<accession>A0A9P0VYI8</accession>
<sequence>MLRSSSITNLQDRKSNSFLSSFRSKRGETTTATTAATPRKHRPLSQSFSSINLNQKYNISLEKTSYSSTVRRERNGKDKENELTTKRSNTQSTSIPTTSHTGTTANSSTSSKGHSTSGTSSNSTPGHSRKLNTRSSAPNLKSSKRHSMLFSGNYNYNSVLGPMQGINSTPPIIDILPDEIAADKNNSYESSESSLDDSSHSPYTPDDFHSMLDPLMDQSPIIIDTDFEFDYIPENESSYLYEKQHHHTLSTGSTASSFSRRRINAQESGLGDIIKLIDDDENSARLPINNRKSLEYENLERIKIMETLQRVNKDNGVLADSYVTTVRLISNAVFVGIEEKGNQNNTGAQIHHDEYMSVLMEESYENNSEDFYMDL</sequence>
<feature type="region of interest" description="Disordered" evidence="1">
    <location>
        <begin position="1"/>
        <end position="49"/>
    </location>
</feature>
<reference evidence="2" key="1">
    <citation type="submission" date="2022-03" db="EMBL/GenBank/DDBJ databases">
        <authorList>
            <person name="Legras J.-L."/>
            <person name="Devillers H."/>
            <person name="Grondin C."/>
        </authorList>
    </citation>
    <scope>NUCLEOTIDE SEQUENCE</scope>
    <source>
        <strain evidence="2">CLIB 1423</strain>
    </source>
</reference>
<dbReference type="Proteomes" id="UP000837801">
    <property type="component" value="Unassembled WGS sequence"/>
</dbReference>
<feature type="compositionally biased region" description="Low complexity" evidence="1">
    <location>
        <begin position="92"/>
        <end position="126"/>
    </location>
</feature>
<gene>
    <name evidence="2" type="ORF">CLIB1423_07S02212</name>
</gene>
<protein>
    <submittedName>
        <fullName evidence="2">Uncharacterized protein</fullName>
    </submittedName>
</protein>
<feature type="region of interest" description="Disordered" evidence="1">
    <location>
        <begin position="185"/>
        <end position="206"/>
    </location>
</feature>
<name>A0A9P0VYI8_9ASCO</name>
<dbReference type="EMBL" id="CAKXYY010000007">
    <property type="protein sequence ID" value="CAH2352554.1"/>
    <property type="molecule type" value="Genomic_DNA"/>
</dbReference>
<organism evidence="2 3">
    <name type="scientific">[Candida] railenensis</name>
    <dbReference type="NCBI Taxonomy" id="45579"/>
    <lineage>
        <taxon>Eukaryota</taxon>
        <taxon>Fungi</taxon>
        <taxon>Dikarya</taxon>
        <taxon>Ascomycota</taxon>
        <taxon>Saccharomycotina</taxon>
        <taxon>Pichiomycetes</taxon>
        <taxon>Debaryomycetaceae</taxon>
        <taxon>Kurtzmaniella</taxon>
    </lineage>
</organism>
<dbReference type="AlphaFoldDB" id="A0A9P0VYI8"/>
<feature type="compositionally biased region" description="Basic and acidic residues" evidence="1">
    <location>
        <begin position="70"/>
        <end position="85"/>
    </location>
</feature>
<comment type="caution">
    <text evidence="2">The sequence shown here is derived from an EMBL/GenBank/DDBJ whole genome shotgun (WGS) entry which is preliminary data.</text>
</comment>
<proteinExistence type="predicted"/>
<feature type="region of interest" description="Disordered" evidence="1">
    <location>
        <begin position="64"/>
        <end position="146"/>
    </location>
</feature>
<evidence type="ECO:0000256" key="1">
    <source>
        <dbReference type="SAM" id="MobiDB-lite"/>
    </source>
</evidence>
<dbReference type="OrthoDB" id="4012837at2759"/>